<dbReference type="EC" id="2.4.1.13" evidence="2"/>
<dbReference type="Pfam" id="PF24862">
    <property type="entry name" value="SUS_EPBD"/>
    <property type="match status" value="1"/>
</dbReference>
<accession>A0A4V3WRD1</accession>
<name>A0A4V3WRD1_CAMSN</name>
<feature type="domain" description="Sucrose synthase N-terminal" evidence="6">
    <location>
        <begin position="6"/>
        <end position="117"/>
    </location>
</feature>
<evidence type="ECO:0000259" key="6">
    <source>
        <dbReference type="Pfam" id="PF24861"/>
    </source>
</evidence>
<keyword evidence="3" id="KW-0328">Glycosyltransferase</keyword>
<comment type="similarity">
    <text evidence="1">Belongs to the glycosyltransferase 1 family. Plant sucrose synthase subfamily.</text>
</comment>
<dbReference type="Gene3D" id="3.10.450.330">
    <property type="match status" value="1"/>
</dbReference>
<dbReference type="GO" id="GO:0016157">
    <property type="term" value="F:sucrose synthase activity"/>
    <property type="evidence" value="ECO:0007669"/>
    <property type="project" value="UniProtKB-EC"/>
</dbReference>
<dbReference type="Gene3D" id="1.20.120.1230">
    <property type="match status" value="1"/>
</dbReference>
<dbReference type="FunFam" id="3.10.450.330:FF:000001">
    <property type="entry name" value="Sucrose synthase"/>
    <property type="match status" value="1"/>
</dbReference>
<reference evidence="8 9" key="1">
    <citation type="journal article" date="2018" name="Proc. Natl. Acad. Sci. U.S.A.">
        <title>Draft genome sequence of Camellia sinensis var. sinensis provides insights into the evolution of the tea genome and tea quality.</title>
        <authorList>
            <person name="Wei C."/>
            <person name="Yang H."/>
            <person name="Wang S."/>
            <person name="Zhao J."/>
            <person name="Liu C."/>
            <person name="Gao L."/>
            <person name="Xia E."/>
            <person name="Lu Y."/>
            <person name="Tai Y."/>
            <person name="She G."/>
            <person name="Sun J."/>
            <person name="Cao H."/>
            <person name="Tong W."/>
            <person name="Gao Q."/>
            <person name="Li Y."/>
            <person name="Deng W."/>
            <person name="Jiang X."/>
            <person name="Wang W."/>
            <person name="Chen Q."/>
            <person name="Zhang S."/>
            <person name="Li H."/>
            <person name="Wu J."/>
            <person name="Wang P."/>
            <person name="Li P."/>
            <person name="Shi C."/>
            <person name="Zheng F."/>
            <person name="Jian J."/>
            <person name="Huang B."/>
            <person name="Shan D."/>
            <person name="Shi M."/>
            <person name="Fang C."/>
            <person name="Yue Y."/>
            <person name="Li F."/>
            <person name="Li D."/>
            <person name="Wei S."/>
            <person name="Han B."/>
            <person name="Jiang C."/>
            <person name="Yin Y."/>
            <person name="Xia T."/>
            <person name="Zhang Z."/>
            <person name="Bennetzen J.L."/>
            <person name="Zhao S."/>
            <person name="Wan X."/>
        </authorList>
    </citation>
    <scope>NUCLEOTIDE SEQUENCE [LARGE SCALE GENOMIC DNA]</scope>
    <source>
        <strain evidence="9">cv. Shuchazao</strain>
        <tissue evidence="8">Leaf</tissue>
    </source>
</reference>
<dbReference type="PANTHER" id="PTHR45839">
    <property type="match status" value="1"/>
</dbReference>
<dbReference type="AlphaFoldDB" id="A0A4V3WRD1"/>
<evidence type="ECO:0000256" key="5">
    <source>
        <dbReference type="ARBA" id="ARBA00049030"/>
    </source>
</evidence>
<evidence type="ECO:0000256" key="1">
    <source>
        <dbReference type="ARBA" id="ARBA00005894"/>
    </source>
</evidence>
<dbReference type="EMBL" id="SDRB02000148">
    <property type="protein sequence ID" value="THG23787.1"/>
    <property type="molecule type" value="Genomic_DNA"/>
</dbReference>
<dbReference type="Pfam" id="PF24861">
    <property type="entry name" value="SUS_N"/>
    <property type="match status" value="1"/>
</dbReference>
<evidence type="ECO:0000313" key="9">
    <source>
        <dbReference type="Proteomes" id="UP000306102"/>
    </source>
</evidence>
<evidence type="ECO:0000256" key="2">
    <source>
        <dbReference type="ARBA" id="ARBA00012540"/>
    </source>
</evidence>
<dbReference type="Proteomes" id="UP000306102">
    <property type="component" value="Unassembled WGS sequence"/>
</dbReference>
<protein>
    <recommendedName>
        <fullName evidence="2">sucrose synthase</fullName>
        <ecNumber evidence="2">2.4.1.13</ecNumber>
    </recommendedName>
</protein>
<dbReference type="InterPro" id="IPR012820">
    <property type="entry name" value="Sucrose_synthase_pln/cyn"/>
</dbReference>
<evidence type="ECO:0000256" key="3">
    <source>
        <dbReference type="ARBA" id="ARBA00022676"/>
    </source>
</evidence>
<keyword evidence="4" id="KW-0808">Transferase</keyword>
<evidence type="ECO:0000256" key="4">
    <source>
        <dbReference type="ARBA" id="ARBA00022679"/>
    </source>
</evidence>
<dbReference type="PANTHER" id="PTHR45839:SF24">
    <property type="entry name" value="SUCROSE SYNTHASE 6"/>
    <property type="match status" value="1"/>
</dbReference>
<evidence type="ECO:0000259" key="7">
    <source>
        <dbReference type="Pfam" id="PF24862"/>
    </source>
</evidence>
<comment type="catalytic activity">
    <reaction evidence="5">
        <text>an NDP-alpha-D-glucose + D-fructose = a ribonucleoside 5'-diphosphate + sucrose + H(+)</text>
        <dbReference type="Rhea" id="RHEA:16241"/>
        <dbReference type="ChEBI" id="CHEBI:15378"/>
        <dbReference type="ChEBI" id="CHEBI:17992"/>
        <dbReference type="ChEBI" id="CHEBI:37721"/>
        <dbReference type="ChEBI" id="CHEBI:57930"/>
        <dbReference type="ChEBI" id="CHEBI:76533"/>
        <dbReference type="EC" id="2.4.1.13"/>
    </reaction>
</comment>
<dbReference type="InterPro" id="IPR056735">
    <property type="entry name" value="SUS_N"/>
</dbReference>
<comment type="caution">
    <text evidence="8">The sequence shown here is derived from an EMBL/GenBank/DDBJ whole genome shotgun (WGS) entry which is preliminary data.</text>
</comment>
<dbReference type="GO" id="GO:0005985">
    <property type="term" value="P:sucrose metabolic process"/>
    <property type="evidence" value="ECO:0007669"/>
    <property type="project" value="InterPro"/>
</dbReference>
<dbReference type="STRING" id="542762.A0A4V3WRD1"/>
<feature type="domain" description="Sucrose synthase EPBD" evidence="7">
    <location>
        <begin position="153"/>
        <end position="228"/>
    </location>
</feature>
<evidence type="ECO:0000313" key="8">
    <source>
        <dbReference type="EMBL" id="THG23787.1"/>
    </source>
</evidence>
<dbReference type="InterPro" id="IPR056736">
    <property type="entry name" value="SUS_EPBD"/>
</dbReference>
<sequence>MASNITVVDSLSDALRQNRYYMKRCFSGFVGMGRRLMKPHQIMEEIDKAIEDKRERARVLEGLLGQVFSSTQEAAINPPYVALAVRQSPGFWEFFKVNANGLEMDLITAKDYLKLKEIVYDENWAMDKNALEIDFGACDFSTPRLTLSSSIGNGVDFMSKLITSRISGDLERAKPLLEYLLTLDHHGENLMINENINTVSKLQAGLIVADVYVSALPKNTPYQNFEQK</sequence>
<gene>
    <name evidence="8" type="ORF">TEA_010271</name>
</gene>
<keyword evidence="9" id="KW-1185">Reference proteome</keyword>
<organism evidence="8 9">
    <name type="scientific">Camellia sinensis var. sinensis</name>
    <name type="common">China tea</name>
    <dbReference type="NCBI Taxonomy" id="542762"/>
    <lineage>
        <taxon>Eukaryota</taxon>
        <taxon>Viridiplantae</taxon>
        <taxon>Streptophyta</taxon>
        <taxon>Embryophyta</taxon>
        <taxon>Tracheophyta</taxon>
        <taxon>Spermatophyta</taxon>
        <taxon>Magnoliopsida</taxon>
        <taxon>eudicotyledons</taxon>
        <taxon>Gunneridae</taxon>
        <taxon>Pentapetalae</taxon>
        <taxon>asterids</taxon>
        <taxon>Ericales</taxon>
        <taxon>Theaceae</taxon>
        <taxon>Camellia</taxon>
    </lineage>
</organism>
<proteinExistence type="inferred from homology"/>